<keyword evidence="2" id="KW-1185">Reference proteome</keyword>
<name>K0IMS4_9CAUD</name>
<reference evidence="1 2" key="1">
    <citation type="journal article" date="2013" name="Genome Announc.">
        <title>Complete Genome Sequence of the Pseudomonas fluorescens Bacteriophage UFV-P2.</title>
        <authorList>
            <person name="Eller M.R."/>
            <person name="Salgado R.L."/>
            <person name="Vidigal P.M."/>
            <person name="Alves M.P."/>
            <person name="Dias R.S."/>
            <person name="de Oliveira L.L."/>
            <person name="da Silva C.C."/>
            <person name="de Carvalho A.F."/>
            <person name="De Paula S.O."/>
        </authorList>
    </citation>
    <scope>NUCLEOTIDE SEQUENCE [LARGE SCALE GENOMIC DNA]</scope>
</reference>
<accession>K0IMS4</accession>
<organism evidence="1 2">
    <name type="scientific">Pseudomonas phage UFV-P2</name>
    <dbReference type="NCBI Taxonomy" id="1235661"/>
    <lineage>
        <taxon>Viruses</taxon>
        <taxon>Duplodnaviria</taxon>
        <taxon>Heunggongvirae</taxon>
        <taxon>Uroviricota</taxon>
        <taxon>Caudoviricetes</taxon>
        <taxon>Vicosavirus</taxon>
        <taxon>Vicosavirus UFVP2</taxon>
    </lineage>
</organism>
<dbReference type="GeneID" id="15486158"/>
<sequence length="331" mass="37153">MTLQITSFDHGLEVALATVKKIDTLGFQFVMAGGFLRDIDHGVQPKDMDLFFRGVPNGAGQTGTQGIDAAAKAVFDLLGHTYKKFTADTENEYPNTLVVFESVEVPDGDFPVNLMFTAPGTSHPIQFDIGLCNIQLYKANDLFMVDGERWRIHRDWMYANDEDNKTLTVHCIHDQYTLMYSPDVPEFEPAMVRFLGHMRRVMAKYPDYKPTISLNYLDQPEGVQVYERLIQENIFGDPRTLLPAERQAVDWDEFRQPDREEGLGQAELQFARGTAGPDFVEATLARLRDIPQVQPRPVAEDEWAGEAPAWAGAGPNVVPPAFAGVAPVQRF</sequence>
<dbReference type="KEGG" id="vg:15486158"/>
<proteinExistence type="predicted"/>
<dbReference type="OrthoDB" id="3975at10239"/>
<dbReference type="EMBL" id="JX863101">
    <property type="protein sequence ID" value="AFU62938.1"/>
    <property type="molecule type" value="Genomic_DNA"/>
</dbReference>
<protein>
    <submittedName>
        <fullName evidence="1">Uncharacterized protein</fullName>
    </submittedName>
</protein>
<dbReference type="RefSeq" id="YP_006907064.1">
    <property type="nucleotide sequence ID" value="NC_018850.2"/>
</dbReference>
<dbReference type="Proteomes" id="UP000007008">
    <property type="component" value="Segment"/>
</dbReference>
<evidence type="ECO:0000313" key="2">
    <source>
        <dbReference type="Proteomes" id="UP000007008"/>
    </source>
</evidence>
<evidence type="ECO:0000313" key="1">
    <source>
        <dbReference type="EMBL" id="AFU62938.1"/>
    </source>
</evidence>